<evidence type="ECO:0000313" key="5">
    <source>
        <dbReference type="Proteomes" id="UP000182658"/>
    </source>
</evidence>
<dbReference type="PROSITE" id="PS50157">
    <property type="entry name" value="ZINC_FINGER_C2H2_2"/>
    <property type="match status" value="1"/>
</dbReference>
<keyword evidence="1" id="KW-0862">Zinc</keyword>
<sequence>MSAVSSMEPLTFRFGTMDNLEGRPGLEAVYPRCQSPEPLLHRPTPVNIARSVSPTADPTPCALRENPVEDCSHAKLVNWIWRSRATAFHLEDRQRNECPMPLCRQVFNDFDGMITHLHGCAEVAKGLYWCWDCHRAEEFPLSHCRSCKYTWTQSNSILGNTMKKVKRVLSNSSNSLKKSLKGKRTRKDTNVSPVSPTTPVSELFGRDAPVPDPASPTTPISELSGREAPVPELQSSVPPYDSHFHTQSSQPQPLVSPNPWANFVSVQAVDSVARQSPLTTYPAELPAATSGFLGLTCIASLVNAADRSSPLTNGALCESPTTMEDASNLMDFVSWTQPKSSSWSSTVTYISQGSRDFTVPQSHLSELEGSVMPDFGNDLRGLESNSFLGESIPQSIETQASEEYVPPAKQFTLEHAHANGSNDFRLSLSYDDCSTSRATEHSRTTHTPTLHEIRFQGIDSIQGGTSSLDSDAFFQRSLPLVHNVSDQLYRTSHDISGYNLEIMRQYNMERPQPVPESTQARQNSWSSSSSTTLDYNERQNLPLHIPKQMIAELPATTLSHPDARQPPGTITRHRARTIRKRTEKKRCPDPNCPYTAEGPSRSKLLKRHMKTHEDMEDWFECGFSSLDGSVCRKNYNRRDNLREHQKREQHRHGGREKMLLRKRLPGGPKYKPEIH</sequence>
<name>A0A1J7IN03_9PEZI</name>
<dbReference type="GO" id="GO:0008270">
    <property type="term" value="F:zinc ion binding"/>
    <property type="evidence" value="ECO:0007669"/>
    <property type="project" value="UniProtKB-KW"/>
</dbReference>
<evidence type="ECO:0000259" key="3">
    <source>
        <dbReference type="PROSITE" id="PS50157"/>
    </source>
</evidence>
<dbReference type="InParanoid" id="A0A1J7IN03"/>
<dbReference type="AlphaFoldDB" id="A0A1J7IN03"/>
<feature type="compositionally biased region" description="Polar residues" evidence="2">
    <location>
        <begin position="190"/>
        <end position="200"/>
    </location>
</feature>
<dbReference type="Gene3D" id="3.30.160.60">
    <property type="entry name" value="Classic Zinc Finger"/>
    <property type="match status" value="1"/>
</dbReference>
<protein>
    <recommendedName>
        <fullName evidence="3">C2H2-type domain-containing protein</fullName>
    </recommendedName>
</protein>
<feature type="region of interest" description="Disordered" evidence="2">
    <location>
        <begin position="173"/>
        <end position="256"/>
    </location>
</feature>
<feature type="compositionally biased region" description="Basic residues" evidence="2">
    <location>
        <begin position="647"/>
        <end position="664"/>
    </location>
</feature>
<keyword evidence="5" id="KW-1185">Reference proteome</keyword>
<evidence type="ECO:0000256" key="2">
    <source>
        <dbReference type="SAM" id="MobiDB-lite"/>
    </source>
</evidence>
<keyword evidence="1" id="KW-0479">Metal-binding</keyword>
<accession>A0A1J7IN03</accession>
<evidence type="ECO:0000256" key="1">
    <source>
        <dbReference type="PROSITE-ProRule" id="PRU00042"/>
    </source>
</evidence>
<reference evidence="4 5" key="1">
    <citation type="submission" date="2016-10" db="EMBL/GenBank/DDBJ databases">
        <title>Draft genome sequence of Coniochaeta ligniaria NRRL30616, a lignocellulolytic fungus for bioabatement of inhibitors in plant biomass hydrolysates.</title>
        <authorList>
            <consortium name="DOE Joint Genome Institute"/>
            <person name="Jimenez D.J."/>
            <person name="Hector R.E."/>
            <person name="Riley R."/>
            <person name="Sun H."/>
            <person name="Grigoriev I.V."/>
            <person name="Van Elsas J.D."/>
            <person name="Nichols N.N."/>
        </authorList>
    </citation>
    <scope>NUCLEOTIDE SEQUENCE [LARGE SCALE GENOMIC DNA]</scope>
    <source>
        <strain evidence="4 5">NRRL 30616</strain>
    </source>
</reference>
<feature type="region of interest" description="Disordered" evidence="2">
    <location>
        <begin position="641"/>
        <end position="675"/>
    </location>
</feature>
<dbReference type="EMBL" id="KV875113">
    <property type="protein sequence ID" value="OIW22497.1"/>
    <property type="molecule type" value="Genomic_DNA"/>
</dbReference>
<proteinExistence type="predicted"/>
<feature type="domain" description="C2H2-type" evidence="3">
    <location>
        <begin position="619"/>
        <end position="657"/>
    </location>
</feature>
<feature type="compositionally biased region" description="Polar residues" evidence="2">
    <location>
        <begin position="245"/>
        <end position="255"/>
    </location>
</feature>
<feature type="region of interest" description="Disordered" evidence="2">
    <location>
        <begin position="557"/>
        <end position="599"/>
    </location>
</feature>
<feature type="region of interest" description="Disordered" evidence="2">
    <location>
        <begin position="511"/>
        <end position="533"/>
    </location>
</feature>
<dbReference type="Proteomes" id="UP000182658">
    <property type="component" value="Unassembled WGS sequence"/>
</dbReference>
<gene>
    <name evidence="4" type="ORF">CONLIGDRAFT_687500</name>
</gene>
<organism evidence="4 5">
    <name type="scientific">Coniochaeta ligniaria NRRL 30616</name>
    <dbReference type="NCBI Taxonomy" id="1408157"/>
    <lineage>
        <taxon>Eukaryota</taxon>
        <taxon>Fungi</taxon>
        <taxon>Dikarya</taxon>
        <taxon>Ascomycota</taxon>
        <taxon>Pezizomycotina</taxon>
        <taxon>Sordariomycetes</taxon>
        <taxon>Sordariomycetidae</taxon>
        <taxon>Coniochaetales</taxon>
        <taxon>Coniochaetaceae</taxon>
        <taxon>Coniochaeta</taxon>
    </lineage>
</organism>
<dbReference type="InterPro" id="IPR013087">
    <property type="entry name" value="Znf_C2H2_type"/>
</dbReference>
<dbReference type="STRING" id="1408157.A0A1J7IN03"/>
<feature type="compositionally biased region" description="Basic residues" evidence="2">
    <location>
        <begin position="571"/>
        <end position="584"/>
    </location>
</feature>
<evidence type="ECO:0000313" key="4">
    <source>
        <dbReference type="EMBL" id="OIW22497.1"/>
    </source>
</evidence>
<keyword evidence="1" id="KW-0863">Zinc-finger</keyword>
<dbReference type="OrthoDB" id="10553065at2759"/>